<dbReference type="InterPro" id="IPR012340">
    <property type="entry name" value="NA-bd_OB-fold"/>
</dbReference>
<feature type="domain" description="AAA+ ATPase" evidence="11">
    <location>
        <begin position="216"/>
        <end position="355"/>
    </location>
</feature>
<evidence type="ECO:0000256" key="7">
    <source>
        <dbReference type="ARBA" id="ARBA00022942"/>
    </source>
</evidence>
<dbReference type="AlphaFoldDB" id="A0A0N4WN06"/>
<keyword evidence="5 9" id="KW-0547">Nucleotide-binding</keyword>
<keyword evidence="7" id="KW-0647">Proteasome</keyword>
<dbReference type="Pfam" id="PF16450">
    <property type="entry name" value="Prot_ATP_ID_OB_C"/>
    <property type="match status" value="1"/>
</dbReference>
<dbReference type="Gene3D" id="1.10.8.60">
    <property type="match status" value="1"/>
</dbReference>
<dbReference type="GO" id="GO:0005737">
    <property type="term" value="C:cytoplasm"/>
    <property type="evidence" value="ECO:0007669"/>
    <property type="project" value="UniProtKB-SubCell"/>
</dbReference>
<evidence type="ECO:0000256" key="6">
    <source>
        <dbReference type="ARBA" id="ARBA00022840"/>
    </source>
</evidence>
<dbReference type="InterPro" id="IPR003593">
    <property type="entry name" value="AAA+_ATPase"/>
</dbReference>
<sequence length="436" mass="48674">MSDAQKTPAPAKGDTGGAPEKMEVEEALDEEILRMAPEDLKSRTHLLDNEIRIMRSEVQRINHSVSMLKERIKDNNERIKVNKTLPYLVSNVVELLDLEDNQEEEGANVDLDAHKTKCAVIKTSTRATYFLPVVGLVEPSELKPGDLVGVNKDSYLILEKLPAEYDSRVKAMEVDERPSEQYSDIGGCDKQIQELIEAVVLPMTHKDRFVNLGIHPPKGVLLYGPPGTGKTMMARAVAAQTKSTFLKLAGPQLVQMFIGDGAKLVRDAFALAKEKAPAIIFIDELDAIGTKRFDSEKAGDREVQRTMLELLNQLDGFQPNDEIKVIAATNRIDVLDPALLRSGRLDRKIELPHPNEDARSRIMQIHSRKMNVNKDVNFEELARCTDDFNGAQCKAVCVEAGMIALRRDATEVLHEDYMDAILEVQAKKKASLNYYA</sequence>
<dbReference type="InterPro" id="IPR041569">
    <property type="entry name" value="AAA_lid_3"/>
</dbReference>
<dbReference type="FunFam" id="1.10.8.60:FF:000009">
    <property type="entry name" value="26S protease regulatory subunit 6A"/>
    <property type="match status" value="1"/>
</dbReference>
<evidence type="ECO:0000256" key="1">
    <source>
        <dbReference type="ARBA" id="ARBA00004123"/>
    </source>
</evidence>
<protein>
    <submittedName>
        <fullName evidence="14">AAA domain-containing protein</fullName>
    </submittedName>
</protein>
<dbReference type="OMA" id="NKISHEH"/>
<keyword evidence="8" id="KW-0539">Nucleus</keyword>
<evidence type="ECO:0000313" key="13">
    <source>
        <dbReference type="Proteomes" id="UP000268014"/>
    </source>
</evidence>
<evidence type="ECO:0000313" key="14">
    <source>
        <dbReference type="WBParaSite" id="HPLM_0001263201-mRNA-1"/>
    </source>
</evidence>
<dbReference type="GO" id="GO:0016887">
    <property type="term" value="F:ATP hydrolysis activity"/>
    <property type="evidence" value="ECO:0007669"/>
    <property type="project" value="InterPro"/>
</dbReference>
<dbReference type="EMBL" id="UZAF01017924">
    <property type="protein sequence ID" value="VDO46216.1"/>
    <property type="molecule type" value="Genomic_DNA"/>
</dbReference>
<evidence type="ECO:0000256" key="10">
    <source>
        <dbReference type="SAM" id="MobiDB-lite"/>
    </source>
</evidence>
<dbReference type="InterPro" id="IPR003960">
    <property type="entry name" value="ATPase_AAA_CS"/>
</dbReference>
<evidence type="ECO:0000256" key="3">
    <source>
        <dbReference type="ARBA" id="ARBA00006914"/>
    </source>
</evidence>
<evidence type="ECO:0000313" key="12">
    <source>
        <dbReference type="EMBL" id="VDO46216.1"/>
    </source>
</evidence>
<evidence type="ECO:0000259" key="11">
    <source>
        <dbReference type="SMART" id="SM00382"/>
    </source>
</evidence>
<accession>A0A0N4WN06</accession>
<dbReference type="PANTHER" id="PTHR23073">
    <property type="entry name" value="26S PROTEASOME REGULATORY SUBUNIT"/>
    <property type="match status" value="1"/>
</dbReference>
<dbReference type="InterPro" id="IPR027417">
    <property type="entry name" value="P-loop_NTPase"/>
</dbReference>
<gene>
    <name evidence="12" type="ORF">HPLM_LOCUS12628</name>
</gene>
<dbReference type="Gene3D" id="2.40.50.140">
    <property type="entry name" value="Nucleic acid-binding proteins"/>
    <property type="match status" value="1"/>
</dbReference>
<dbReference type="Gene3D" id="3.40.50.300">
    <property type="entry name" value="P-loop containing nucleotide triphosphate hydrolases"/>
    <property type="match status" value="1"/>
</dbReference>
<dbReference type="WBParaSite" id="HPLM_0001263201-mRNA-1">
    <property type="protein sequence ID" value="HPLM_0001263201-mRNA-1"/>
    <property type="gene ID" value="HPLM_0001263201"/>
</dbReference>
<dbReference type="InterPro" id="IPR032501">
    <property type="entry name" value="Prot_ATP_ID_OB_2nd"/>
</dbReference>
<evidence type="ECO:0000256" key="4">
    <source>
        <dbReference type="ARBA" id="ARBA00022490"/>
    </source>
</evidence>
<dbReference type="GO" id="GO:0000502">
    <property type="term" value="C:proteasome complex"/>
    <property type="evidence" value="ECO:0007669"/>
    <property type="project" value="UniProtKB-KW"/>
</dbReference>
<evidence type="ECO:0000256" key="8">
    <source>
        <dbReference type="ARBA" id="ARBA00023242"/>
    </source>
</evidence>
<feature type="region of interest" description="Disordered" evidence="10">
    <location>
        <begin position="1"/>
        <end position="24"/>
    </location>
</feature>
<reference evidence="14" key="1">
    <citation type="submission" date="2017-02" db="UniProtKB">
        <authorList>
            <consortium name="WormBaseParasite"/>
        </authorList>
    </citation>
    <scope>IDENTIFICATION</scope>
</reference>
<dbReference type="Pfam" id="PF00004">
    <property type="entry name" value="AAA"/>
    <property type="match status" value="1"/>
</dbReference>
<proteinExistence type="inferred from homology"/>
<keyword evidence="6 9" id="KW-0067">ATP-binding</keyword>
<dbReference type="PROSITE" id="PS00674">
    <property type="entry name" value="AAA"/>
    <property type="match status" value="1"/>
</dbReference>
<evidence type="ECO:0000256" key="5">
    <source>
        <dbReference type="ARBA" id="ARBA00022741"/>
    </source>
</evidence>
<dbReference type="Pfam" id="PF17862">
    <property type="entry name" value="AAA_lid_3"/>
    <property type="match status" value="1"/>
</dbReference>
<organism evidence="14">
    <name type="scientific">Haemonchus placei</name>
    <name type="common">Barber's pole worm</name>
    <dbReference type="NCBI Taxonomy" id="6290"/>
    <lineage>
        <taxon>Eukaryota</taxon>
        <taxon>Metazoa</taxon>
        <taxon>Ecdysozoa</taxon>
        <taxon>Nematoda</taxon>
        <taxon>Chromadorea</taxon>
        <taxon>Rhabditida</taxon>
        <taxon>Rhabditina</taxon>
        <taxon>Rhabditomorpha</taxon>
        <taxon>Strongyloidea</taxon>
        <taxon>Trichostrongylidae</taxon>
        <taxon>Haemonchus</taxon>
    </lineage>
</organism>
<dbReference type="FunFam" id="2.40.50.140:FF:000076">
    <property type="entry name" value="26S protease regulatory subunit 6A"/>
    <property type="match status" value="1"/>
</dbReference>
<dbReference type="GO" id="GO:0005524">
    <property type="term" value="F:ATP binding"/>
    <property type="evidence" value="ECO:0007669"/>
    <property type="project" value="UniProtKB-KW"/>
</dbReference>
<dbReference type="Proteomes" id="UP000268014">
    <property type="component" value="Unassembled WGS sequence"/>
</dbReference>
<comment type="similarity">
    <text evidence="3 9">Belongs to the AAA ATPase family.</text>
</comment>
<dbReference type="SUPFAM" id="SSF52540">
    <property type="entry name" value="P-loop containing nucleoside triphosphate hydrolases"/>
    <property type="match status" value="1"/>
</dbReference>
<dbReference type="SMART" id="SM00382">
    <property type="entry name" value="AAA"/>
    <property type="match status" value="1"/>
</dbReference>
<evidence type="ECO:0000256" key="9">
    <source>
        <dbReference type="RuleBase" id="RU003651"/>
    </source>
</evidence>
<keyword evidence="4" id="KW-0963">Cytoplasm</keyword>
<dbReference type="STRING" id="6290.A0A0N4WN06"/>
<comment type="subcellular location">
    <subcellularLocation>
        <location evidence="2">Cytoplasm</location>
    </subcellularLocation>
    <subcellularLocation>
        <location evidence="1">Nucleus</location>
    </subcellularLocation>
</comment>
<keyword evidence="13" id="KW-1185">Reference proteome</keyword>
<dbReference type="InterPro" id="IPR050221">
    <property type="entry name" value="26S_Proteasome_ATPase"/>
</dbReference>
<evidence type="ECO:0000256" key="2">
    <source>
        <dbReference type="ARBA" id="ARBA00004496"/>
    </source>
</evidence>
<reference evidence="12 13" key="2">
    <citation type="submission" date="2018-11" db="EMBL/GenBank/DDBJ databases">
        <authorList>
            <consortium name="Pathogen Informatics"/>
        </authorList>
    </citation>
    <scope>NUCLEOTIDE SEQUENCE [LARGE SCALE GENOMIC DNA]</scope>
    <source>
        <strain evidence="12 13">MHpl1</strain>
    </source>
</reference>
<dbReference type="OrthoDB" id="9443236at2759"/>
<name>A0A0N4WN06_HAEPC</name>
<dbReference type="GO" id="GO:0005634">
    <property type="term" value="C:nucleus"/>
    <property type="evidence" value="ECO:0007669"/>
    <property type="project" value="UniProtKB-SubCell"/>
</dbReference>
<dbReference type="FunFam" id="3.40.50.300:FF:000037">
    <property type="entry name" value="26S protease regulatory subunit 6A"/>
    <property type="match status" value="1"/>
</dbReference>
<dbReference type="InterPro" id="IPR003959">
    <property type="entry name" value="ATPase_AAA_core"/>
</dbReference>